<dbReference type="GeneID" id="36573942"/>
<keyword evidence="10" id="KW-1185">Reference proteome</keyword>
<evidence type="ECO:0000256" key="5">
    <source>
        <dbReference type="ARBA" id="ARBA00038359"/>
    </source>
</evidence>
<dbReference type="InterPro" id="IPR049326">
    <property type="entry name" value="Rhodopsin_dom_fungi"/>
</dbReference>
<dbReference type="OrthoDB" id="5417887at2759"/>
<dbReference type="InterPro" id="IPR052337">
    <property type="entry name" value="SAT4-like"/>
</dbReference>
<keyword evidence="2 7" id="KW-0812">Transmembrane</keyword>
<feature type="transmembrane region" description="Helical" evidence="7">
    <location>
        <begin position="201"/>
        <end position="220"/>
    </location>
</feature>
<name>A0A2T3AZ02_AMORE</name>
<comment type="similarity">
    <text evidence="5">Belongs to the SAT4 family.</text>
</comment>
<evidence type="ECO:0000256" key="6">
    <source>
        <dbReference type="SAM" id="MobiDB-lite"/>
    </source>
</evidence>
<evidence type="ECO:0000313" key="10">
    <source>
        <dbReference type="Proteomes" id="UP000241818"/>
    </source>
</evidence>
<dbReference type="RefSeq" id="XP_024719904.1">
    <property type="nucleotide sequence ID" value="XM_024865861.1"/>
</dbReference>
<evidence type="ECO:0000256" key="3">
    <source>
        <dbReference type="ARBA" id="ARBA00022989"/>
    </source>
</evidence>
<evidence type="ECO:0000256" key="7">
    <source>
        <dbReference type="SAM" id="Phobius"/>
    </source>
</evidence>
<keyword evidence="3 7" id="KW-1133">Transmembrane helix</keyword>
<evidence type="ECO:0000313" key="9">
    <source>
        <dbReference type="EMBL" id="PSS15305.1"/>
    </source>
</evidence>
<evidence type="ECO:0000259" key="8">
    <source>
        <dbReference type="Pfam" id="PF20684"/>
    </source>
</evidence>
<feature type="compositionally biased region" description="Basic and acidic residues" evidence="6">
    <location>
        <begin position="359"/>
        <end position="369"/>
    </location>
</feature>
<dbReference type="InParanoid" id="A0A2T3AZ02"/>
<feature type="transmembrane region" description="Helical" evidence="7">
    <location>
        <begin position="120"/>
        <end position="140"/>
    </location>
</feature>
<dbReference type="EMBL" id="KZ679013">
    <property type="protein sequence ID" value="PSS15305.1"/>
    <property type="molecule type" value="Genomic_DNA"/>
</dbReference>
<evidence type="ECO:0000256" key="4">
    <source>
        <dbReference type="ARBA" id="ARBA00023136"/>
    </source>
</evidence>
<dbReference type="PANTHER" id="PTHR33048:SF93">
    <property type="entry name" value="INTEGRAL MEMBRANE PROTEIN"/>
    <property type="match status" value="1"/>
</dbReference>
<feature type="transmembrane region" description="Helical" evidence="7">
    <location>
        <begin position="46"/>
        <end position="66"/>
    </location>
</feature>
<sequence length="369" mass="40790">MSLLGGFGPTIIAVMWTETILALIFVAMRLYTRITINHNAGWDDALITFFLMPYSVACTFAALKGFGRHSAELTLEEFAAATKAEIIGQTFCIIGIAFSKASVALFLLRITTVRWHRWALHFLVLSVTVICVCCALFDFIRCDPVAHVWDPDVPANCWISTGGFTALSITTGAASSVADFVLAVLPWFILWDLQIKPKEKALIAAAMSLGLIAMVCGIVRTVTLKQLTARSDYSFQTVGLILWSSTELMVSILTATIPTLRPLYKQIRGMYSDSNNKYPRQTNGYRLDNMPDGKSDPGFGPSNMYTRTEVVGGQQKNDDNSDKSILGRSDGPIIRTDAVTVEYEDAWSNKSKTNVPEWQRNKASEQETV</sequence>
<feature type="transmembrane region" description="Helical" evidence="7">
    <location>
        <begin position="240"/>
        <end position="260"/>
    </location>
</feature>
<protein>
    <recommendedName>
        <fullName evidence="8">Rhodopsin domain-containing protein</fullName>
    </recommendedName>
</protein>
<comment type="subcellular location">
    <subcellularLocation>
        <location evidence="1">Membrane</location>
        <topology evidence="1">Multi-pass membrane protein</topology>
    </subcellularLocation>
</comment>
<organism evidence="9 10">
    <name type="scientific">Amorphotheca resinae ATCC 22711</name>
    <dbReference type="NCBI Taxonomy" id="857342"/>
    <lineage>
        <taxon>Eukaryota</taxon>
        <taxon>Fungi</taxon>
        <taxon>Dikarya</taxon>
        <taxon>Ascomycota</taxon>
        <taxon>Pezizomycotina</taxon>
        <taxon>Leotiomycetes</taxon>
        <taxon>Helotiales</taxon>
        <taxon>Amorphothecaceae</taxon>
        <taxon>Amorphotheca</taxon>
    </lineage>
</organism>
<evidence type="ECO:0000256" key="1">
    <source>
        <dbReference type="ARBA" id="ARBA00004141"/>
    </source>
</evidence>
<dbReference type="AlphaFoldDB" id="A0A2T3AZ02"/>
<dbReference type="PANTHER" id="PTHR33048">
    <property type="entry name" value="PTH11-LIKE INTEGRAL MEMBRANE PROTEIN (AFU_ORTHOLOGUE AFUA_5G11245)"/>
    <property type="match status" value="1"/>
</dbReference>
<dbReference type="Pfam" id="PF20684">
    <property type="entry name" value="Fung_rhodopsin"/>
    <property type="match status" value="1"/>
</dbReference>
<proteinExistence type="inferred from homology"/>
<feature type="region of interest" description="Disordered" evidence="6">
    <location>
        <begin position="284"/>
        <end position="306"/>
    </location>
</feature>
<feature type="transmembrane region" description="Helical" evidence="7">
    <location>
        <begin position="160"/>
        <end position="189"/>
    </location>
</feature>
<feature type="transmembrane region" description="Helical" evidence="7">
    <location>
        <begin position="6"/>
        <end position="26"/>
    </location>
</feature>
<feature type="domain" description="Rhodopsin" evidence="8">
    <location>
        <begin position="28"/>
        <end position="265"/>
    </location>
</feature>
<dbReference type="Proteomes" id="UP000241818">
    <property type="component" value="Unassembled WGS sequence"/>
</dbReference>
<dbReference type="GO" id="GO:0016020">
    <property type="term" value="C:membrane"/>
    <property type="evidence" value="ECO:0007669"/>
    <property type="project" value="UniProtKB-SubCell"/>
</dbReference>
<reference evidence="9 10" key="1">
    <citation type="journal article" date="2018" name="New Phytol.">
        <title>Comparative genomics and transcriptomics depict ericoid mycorrhizal fungi as versatile saprotrophs and plant mutualists.</title>
        <authorList>
            <person name="Martino E."/>
            <person name="Morin E."/>
            <person name="Grelet G.A."/>
            <person name="Kuo A."/>
            <person name="Kohler A."/>
            <person name="Daghino S."/>
            <person name="Barry K.W."/>
            <person name="Cichocki N."/>
            <person name="Clum A."/>
            <person name="Dockter R.B."/>
            <person name="Hainaut M."/>
            <person name="Kuo R.C."/>
            <person name="LaButti K."/>
            <person name="Lindahl B.D."/>
            <person name="Lindquist E.A."/>
            <person name="Lipzen A."/>
            <person name="Khouja H.R."/>
            <person name="Magnuson J."/>
            <person name="Murat C."/>
            <person name="Ohm R.A."/>
            <person name="Singer S.W."/>
            <person name="Spatafora J.W."/>
            <person name="Wang M."/>
            <person name="Veneault-Fourrey C."/>
            <person name="Henrissat B."/>
            <person name="Grigoriev I.V."/>
            <person name="Martin F.M."/>
            <person name="Perotto S."/>
        </authorList>
    </citation>
    <scope>NUCLEOTIDE SEQUENCE [LARGE SCALE GENOMIC DNA]</scope>
    <source>
        <strain evidence="9 10">ATCC 22711</strain>
    </source>
</reference>
<evidence type="ECO:0000256" key="2">
    <source>
        <dbReference type="ARBA" id="ARBA00022692"/>
    </source>
</evidence>
<gene>
    <name evidence="9" type="ORF">M430DRAFT_29286</name>
</gene>
<feature type="region of interest" description="Disordered" evidence="6">
    <location>
        <begin position="345"/>
        <end position="369"/>
    </location>
</feature>
<accession>A0A2T3AZ02</accession>
<keyword evidence="4 7" id="KW-0472">Membrane</keyword>
<feature type="transmembrane region" description="Helical" evidence="7">
    <location>
        <begin position="86"/>
        <end position="108"/>
    </location>
</feature>